<proteinExistence type="predicted"/>
<evidence type="ECO:0000313" key="2">
    <source>
        <dbReference type="Proteomes" id="UP001164929"/>
    </source>
</evidence>
<protein>
    <submittedName>
        <fullName evidence="1">Uncharacterized protein</fullName>
    </submittedName>
</protein>
<reference evidence="1" key="1">
    <citation type="journal article" date="2023" name="Mol. Ecol. Resour.">
        <title>Chromosome-level genome assembly of a triploid poplar Populus alba 'Berolinensis'.</title>
        <authorList>
            <person name="Chen S."/>
            <person name="Yu Y."/>
            <person name="Wang X."/>
            <person name="Wang S."/>
            <person name="Zhang T."/>
            <person name="Zhou Y."/>
            <person name="He R."/>
            <person name="Meng N."/>
            <person name="Wang Y."/>
            <person name="Liu W."/>
            <person name="Liu Z."/>
            <person name="Liu J."/>
            <person name="Guo Q."/>
            <person name="Huang H."/>
            <person name="Sederoff R.R."/>
            <person name="Wang G."/>
            <person name="Qu G."/>
            <person name="Chen S."/>
        </authorList>
    </citation>
    <scope>NUCLEOTIDE SEQUENCE</scope>
    <source>
        <strain evidence="1">SC-2020</strain>
    </source>
</reference>
<keyword evidence="2" id="KW-1185">Reference proteome</keyword>
<accession>A0AAD6PSL6</accession>
<gene>
    <name evidence="1" type="ORF">NC653_037812</name>
</gene>
<comment type="caution">
    <text evidence="1">The sequence shown here is derived from an EMBL/GenBank/DDBJ whole genome shotgun (WGS) entry which is preliminary data.</text>
</comment>
<dbReference type="AlphaFoldDB" id="A0AAD6PSL6"/>
<sequence>MQRDFITSRTVCVHVEIIGNKSIHEKNKAMALMKENAPTMNSLTIQLYKLELLSPLIAQSKRQPMDIISSTILFRRSVSELVLSKWISGSSTTYSGSESETSKLELLELSFTVSLLLSVVEYEGVGPESFT</sequence>
<evidence type="ECO:0000313" key="1">
    <source>
        <dbReference type="EMBL" id="KAJ6959575.1"/>
    </source>
</evidence>
<dbReference type="Proteomes" id="UP001164929">
    <property type="component" value="Chromosome 17"/>
</dbReference>
<name>A0AAD6PSL6_9ROSI</name>
<dbReference type="EMBL" id="JAQIZT010000017">
    <property type="protein sequence ID" value="KAJ6959575.1"/>
    <property type="molecule type" value="Genomic_DNA"/>
</dbReference>
<organism evidence="1 2">
    <name type="scientific">Populus alba x Populus x berolinensis</name>
    <dbReference type="NCBI Taxonomy" id="444605"/>
    <lineage>
        <taxon>Eukaryota</taxon>
        <taxon>Viridiplantae</taxon>
        <taxon>Streptophyta</taxon>
        <taxon>Embryophyta</taxon>
        <taxon>Tracheophyta</taxon>
        <taxon>Spermatophyta</taxon>
        <taxon>Magnoliopsida</taxon>
        <taxon>eudicotyledons</taxon>
        <taxon>Gunneridae</taxon>
        <taxon>Pentapetalae</taxon>
        <taxon>rosids</taxon>
        <taxon>fabids</taxon>
        <taxon>Malpighiales</taxon>
        <taxon>Salicaceae</taxon>
        <taxon>Saliceae</taxon>
        <taxon>Populus</taxon>
    </lineage>
</organism>